<dbReference type="EMBL" id="NAJO01000030">
    <property type="protein sequence ID" value="OQO01523.1"/>
    <property type="molecule type" value="Genomic_DNA"/>
</dbReference>
<organism evidence="1 2">
    <name type="scientific">Cryoendolithus antarcticus</name>
    <dbReference type="NCBI Taxonomy" id="1507870"/>
    <lineage>
        <taxon>Eukaryota</taxon>
        <taxon>Fungi</taxon>
        <taxon>Dikarya</taxon>
        <taxon>Ascomycota</taxon>
        <taxon>Pezizomycotina</taxon>
        <taxon>Dothideomycetes</taxon>
        <taxon>Dothideomycetidae</taxon>
        <taxon>Cladosporiales</taxon>
        <taxon>Cladosporiaceae</taxon>
        <taxon>Cryoendolithus</taxon>
    </lineage>
</organism>
<comment type="caution">
    <text evidence="1">The sequence shown here is derived from an EMBL/GenBank/DDBJ whole genome shotgun (WGS) entry which is preliminary data.</text>
</comment>
<dbReference type="OrthoDB" id="3797394at2759"/>
<gene>
    <name evidence="1" type="ORF">B0A48_12558</name>
</gene>
<dbReference type="SUPFAM" id="SSF55486">
    <property type="entry name" value="Metalloproteases ('zincins'), catalytic domain"/>
    <property type="match status" value="1"/>
</dbReference>
<dbReference type="AlphaFoldDB" id="A0A1V8SQT4"/>
<name>A0A1V8SQT4_9PEZI</name>
<protein>
    <recommendedName>
        <fullName evidence="3">Peptidase M12A domain-containing protein</fullName>
    </recommendedName>
</protein>
<dbReference type="Proteomes" id="UP000192596">
    <property type="component" value="Unassembled WGS sequence"/>
</dbReference>
<dbReference type="InParanoid" id="A0A1V8SQT4"/>
<evidence type="ECO:0000313" key="2">
    <source>
        <dbReference type="Proteomes" id="UP000192596"/>
    </source>
</evidence>
<dbReference type="InterPro" id="IPR024079">
    <property type="entry name" value="MetalloPept_cat_dom_sf"/>
</dbReference>
<evidence type="ECO:0008006" key="3">
    <source>
        <dbReference type="Google" id="ProtNLM"/>
    </source>
</evidence>
<evidence type="ECO:0000313" key="1">
    <source>
        <dbReference type="EMBL" id="OQO01523.1"/>
    </source>
</evidence>
<sequence>MKTLKIIYIDPNGPKVRKPNGPPVNSRCTIGFQSGGQKEWMNKLHFRPQSMTWKAASSSNADKEWYRGYDRVAFAHELGHAMGLKHEHQRPGSHDLLAGATAPLQFHPEHIPGYFDVMNKVTGASDAAFQGLLQVART</sequence>
<reference evidence="2" key="1">
    <citation type="submission" date="2017-03" db="EMBL/GenBank/DDBJ databases">
        <title>Genomes of endolithic fungi from Antarctica.</title>
        <authorList>
            <person name="Coleine C."/>
            <person name="Masonjones S."/>
            <person name="Stajich J.E."/>
        </authorList>
    </citation>
    <scope>NUCLEOTIDE SEQUENCE [LARGE SCALE GENOMIC DNA]</scope>
    <source>
        <strain evidence="2">CCFEE 5527</strain>
    </source>
</reference>
<dbReference type="GO" id="GO:0008237">
    <property type="term" value="F:metallopeptidase activity"/>
    <property type="evidence" value="ECO:0007669"/>
    <property type="project" value="InterPro"/>
</dbReference>
<accession>A0A1V8SQT4</accession>
<dbReference type="Gene3D" id="3.40.390.10">
    <property type="entry name" value="Collagenase (Catalytic Domain)"/>
    <property type="match status" value="1"/>
</dbReference>
<keyword evidence="2" id="KW-1185">Reference proteome</keyword>
<dbReference type="Pfam" id="PF13583">
    <property type="entry name" value="Reprolysin_4"/>
    <property type="match status" value="1"/>
</dbReference>
<proteinExistence type="predicted"/>